<sequence length="119" mass="13016">MSTRLQATATGWLIISLGHTLSAKTWQSAPQFRALPNLPYSCAKVGWYQGSAFFLMTALLNYSWAQDPTLLELPVNRAIAALMTGIVWASSGWYFKRGVVENGVVVAVMGAVQAWAAFF</sequence>
<dbReference type="STRING" id="1392250.A0A2I2GAZ2"/>
<reference evidence="1 2" key="1">
    <citation type="submission" date="2016-12" db="EMBL/GenBank/DDBJ databases">
        <title>The genomes of Aspergillus section Nigri reveals drivers in fungal speciation.</title>
        <authorList>
            <consortium name="DOE Joint Genome Institute"/>
            <person name="Vesth T.C."/>
            <person name="Nybo J."/>
            <person name="Theobald S."/>
            <person name="Brandl J."/>
            <person name="Frisvad J.C."/>
            <person name="Nielsen K.F."/>
            <person name="Lyhne E.K."/>
            <person name="Kogle M.E."/>
            <person name="Kuo A."/>
            <person name="Riley R."/>
            <person name="Clum A."/>
            <person name="Nolan M."/>
            <person name="Lipzen A."/>
            <person name="Salamov A."/>
            <person name="Henrissat B."/>
            <person name="Wiebenga A."/>
            <person name="De Vries R.P."/>
            <person name="Grigoriev I.V."/>
            <person name="Mortensen U.H."/>
            <person name="Andersen M.R."/>
            <person name="Baker S.E."/>
        </authorList>
    </citation>
    <scope>NUCLEOTIDE SEQUENCE [LARGE SCALE GENOMIC DNA]</scope>
    <source>
        <strain evidence="1 2">IBT 23096</strain>
    </source>
</reference>
<dbReference type="RefSeq" id="XP_024705356.1">
    <property type="nucleotide sequence ID" value="XM_024846545.1"/>
</dbReference>
<name>A0A2I2GAZ2_9EURO</name>
<organism evidence="1 2">
    <name type="scientific">Aspergillus steynii IBT 23096</name>
    <dbReference type="NCBI Taxonomy" id="1392250"/>
    <lineage>
        <taxon>Eukaryota</taxon>
        <taxon>Fungi</taxon>
        <taxon>Dikarya</taxon>
        <taxon>Ascomycota</taxon>
        <taxon>Pezizomycotina</taxon>
        <taxon>Eurotiomycetes</taxon>
        <taxon>Eurotiomycetidae</taxon>
        <taxon>Eurotiales</taxon>
        <taxon>Aspergillaceae</taxon>
        <taxon>Aspergillus</taxon>
        <taxon>Aspergillus subgen. Circumdati</taxon>
    </lineage>
</organism>
<dbReference type="AlphaFoldDB" id="A0A2I2GAZ2"/>
<evidence type="ECO:0000313" key="1">
    <source>
        <dbReference type="EMBL" id="PLB50054.1"/>
    </source>
</evidence>
<accession>A0A2I2GAZ2</accession>
<keyword evidence="2" id="KW-1185">Reference proteome</keyword>
<evidence type="ECO:0000313" key="2">
    <source>
        <dbReference type="Proteomes" id="UP000234275"/>
    </source>
</evidence>
<dbReference type="VEuPathDB" id="FungiDB:P170DRAFT_404770"/>
<dbReference type="OrthoDB" id="5399817at2759"/>
<protein>
    <recommendedName>
        <fullName evidence="3">Integral membrane protein</fullName>
    </recommendedName>
</protein>
<dbReference type="Proteomes" id="UP000234275">
    <property type="component" value="Unassembled WGS sequence"/>
</dbReference>
<gene>
    <name evidence="1" type="ORF">P170DRAFT_404770</name>
</gene>
<comment type="caution">
    <text evidence="1">The sequence shown here is derived from an EMBL/GenBank/DDBJ whole genome shotgun (WGS) entry which is preliminary data.</text>
</comment>
<evidence type="ECO:0008006" key="3">
    <source>
        <dbReference type="Google" id="ProtNLM"/>
    </source>
</evidence>
<dbReference type="EMBL" id="MSFO01000003">
    <property type="protein sequence ID" value="PLB50054.1"/>
    <property type="molecule type" value="Genomic_DNA"/>
</dbReference>
<proteinExistence type="predicted"/>
<dbReference type="GeneID" id="36554244"/>